<keyword evidence="6 9" id="KW-1133">Transmembrane helix</keyword>
<dbReference type="OrthoDB" id="29558at2759"/>
<comment type="similarity">
    <text evidence="2 9">Belongs to the SPCS2 family.</text>
</comment>
<evidence type="ECO:0000256" key="3">
    <source>
        <dbReference type="ARBA" id="ARBA00017057"/>
    </source>
</evidence>
<dbReference type="Pfam" id="PF06703">
    <property type="entry name" value="SPC25"/>
    <property type="match status" value="1"/>
</dbReference>
<feature type="transmembrane region" description="Helical" evidence="9">
    <location>
        <begin position="198"/>
        <end position="217"/>
    </location>
</feature>
<feature type="transmembrane region" description="Helical" evidence="9">
    <location>
        <begin position="224"/>
        <end position="242"/>
    </location>
</feature>
<dbReference type="Proteomes" id="UP000076078">
    <property type="component" value="Unassembled WGS sequence"/>
</dbReference>
<dbReference type="GO" id="GO:0005787">
    <property type="term" value="C:signal peptidase complex"/>
    <property type="evidence" value="ECO:0007669"/>
    <property type="project" value="UniProtKB-UniRule"/>
</dbReference>
<keyword evidence="4 9" id="KW-0812">Transmembrane</keyword>
<evidence type="ECO:0000256" key="1">
    <source>
        <dbReference type="ARBA" id="ARBA00004477"/>
    </source>
</evidence>
<evidence type="ECO:0000256" key="7">
    <source>
        <dbReference type="ARBA" id="ARBA00023136"/>
    </source>
</evidence>
<dbReference type="GO" id="GO:0045047">
    <property type="term" value="P:protein targeting to ER"/>
    <property type="evidence" value="ECO:0007669"/>
    <property type="project" value="TreeGrafter"/>
</dbReference>
<evidence type="ECO:0000256" key="5">
    <source>
        <dbReference type="ARBA" id="ARBA00022824"/>
    </source>
</evidence>
<protein>
    <recommendedName>
        <fullName evidence="3 9">Signal peptidase complex subunit 2</fullName>
    </recommendedName>
</protein>
<comment type="caution">
    <text evidence="12">The sequence shown here is derived from an EMBL/GenBank/DDBJ whole genome shotgun (WGS) entry which is preliminary data.</text>
</comment>
<evidence type="ECO:0000256" key="6">
    <source>
        <dbReference type="ARBA" id="ARBA00022989"/>
    </source>
</evidence>
<keyword evidence="11" id="KW-0732">Signal</keyword>
<feature type="compositionally biased region" description="Polar residues" evidence="10">
    <location>
        <begin position="127"/>
        <end position="147"/>
    </location>
</feature>
<sequence length="325" mass="37120">MKLSFILVTLLLFIISLNLIYTKSLEEFNELGAQEQLEELDTYNLDEINQQLNIENIRDLNEADDVPRGETNARLNYERSQKAHCANLGCPKDYPCTDGQCLMKCGRVYCIRGTACEKDFSQVHKMSTTTKRTQSTDKNSNNGANSDTKIDVKNITKPVKVTLYDSTTIKQTLDDSLVKYVKDELKFNQDQTTNYQKVTLGAFGCVMAAIAQFYPLPHPKNKPILILCVFVYVILSLCIQFIDHFIQKDYILFAYKNDGKTSLKAASNMIKYDPNYTLKIEYKSGAPSNHNLSIDSYFDTNGNFIEHLYHSDLSKIFKKILDKIN</sequence>
<dbReference type="InterPro" id="IPR009582">
    <property type="entry name" value="Spc2/SPCS2"/>
</dbReference>
<keyword evidence="5 9" id="KW-0256">Endoplasmic reticulum</keyword>
<comment type="subcellular location">
    <subcellularLocation>
        <location evidence="1 9">Endoplasmic reticulum membrane</location>
        <topology evidence="1 9">Multi-pass membrane protein</topology>
    </subcellularLocation>
</comment>
<dbReference type="GO" id="GO:0008233">
    <property type="term" value="F:peptidase activity"/>
    <property type="evidence" value="ECO:0007669"/>
    <property type="project" value="UniProtKB-UniRule"/>
</dbReference>
<feature type="region of interest" description="Disordered" evidence="10">
    <location>
        <begin position="127"/>
        <end position="149"/>
    </location>
</feature>
<feature type="chain" id="PRO_5007592815" description="Signal peptidase complex subunit 2" evidence="11">
    <location>
        <begin position="25"/>
        <end position="325"/>
    </location>
</feature>
<dbReference type="AlphaFoldDB" id="A0A151Z3G0"/>
<dbReference type="STRING" id="361077.A0A151Z3G0"/>
<evidence type="ECO:0000313" key="12">
    <source>
        <dbReference type="EMBL" id="KYQ88479.1"/>
    </source>
</evidence>
<evidence type="ECO:0000256" key="4">
    <source>
        <dbReference type="ARBA" id="ARBA00022692"/>
    </source>
</evidence>
<keyword evidence="7 9" id="KW-0472">Membrane</keyword>
<evidence type="ECO:0000256" key="9">
    <source>
        <dbReference type="RuleBase" id="RU368033"/>
    </source>
</evidence>
<evidence type="ECO:0000256" key="10">
    <source>
        <dbReference type="SAM" id="MobiDB-lite"/>
    </source>
</evidence>
<dbReference type="PANTHER" id="PTHR13085">
    <property type="entry name" value="MICROSOMAL SIGNAL PEPTIDASE 25 KDA SUBUNIT"/>
    <property type="match status" value="1"/>
</dbReference>
<evidence type="ECO:0000256" key="8">
    <source>
        <dbReference type="ARBA" id="ARBA00045608"/>
    </source>
</evidence>
<dbReference type="FunCoup" id="A0A151Z3G0">
    <property type="interactions" value="460"/>
</dbReference>
<dbReference type="InParanoid" id="A0A151Z3G0"/>
<comment type="function">
    <text evidence="8 9">Component of the signal peptidase complex (SPC) which catalyzes the cleavage of N-terminal signal sequences from nascent proteins as they are translocated into the lumen of the endoplasmic reticulum. Enhances the enzymatic activity of SPC and facilitates the interactions between different components of the translocation site.</text>
</comment>
<evidence type="ECO:0000313" key="13">
    <source>
        <dbReference type="Proteomes" id="UP000076078"/>
    </source>
</evidence>
<dbReference type="PANTHER" id="PTHR13085:SF0">
    <property type="entry name" value="SIGNAL PEPTIDASE COMPLEX SUBUNIT 2"/>
    <property type="match status" value="1"/>
</dbReference>
<accession>A0A151Z3G0</accession>
<proteinExistence type="inferred from homology"/>
<dbReference type="EMBL" id="LODT01000051">
    <property type="protein sequence ID" value="KYQ88479.1"/>
    <property type="molecule type" value="Genomic_DNA"/>
</dbReference>
<name>A0A151Z3G0_TIELA</name>
<reference evidence="12 13" key="1">
    <citation type="submission" date="2015-12" db="EMBL/GenBank/DDBJ databases">
        <title>Dictyostelia acquired genes for synthesis and detection of signals that induce cell-type specialization by lateral gene transfer from prokaryotes.</title>
        <authorList>
            <person name="Gloeckner G."/>
            <person name="Schaap P."/>
        </authorList>
    </citation>
    <scope>NUCLEOTIDE SEQUENCE [LARGE SCALE GENOMIC DNA]</scope>
    <source>
        <strain evidence="12 13">TK</strain>
    </source>
</reference>
<gene>
    <name evidence="12" type="ORF">DLAC_11192</name>
</gene>
<evidence type="ECO:0000256" key="2">
    <source>
        <dbReference type="ARBA" id="ARBA00007324"/>
    </source>
</evidence>
<feature type="signal peptide" evidence="11">
    <location>
        <begin position="1"/>
        <end position="24"/>
    </location>
</feature>
<organism evidence="12 13">
    <name type="scientific">Tieghemostelium lacteum</name>
    <name type="common">Slime mold</name>
    <name type="synonym">Dictyostelium lacteum</name>
    <dbReference type="NCBI Taxonomy" id="361077"/>
    <lineage>
        <taxon>Eukaryota</taxon>
        <taxon>Amoebozoa</taxon>
        <taxon>Evosea</taxon>
        <taxon>Eumycetozoa</taxon>
        <taxon>Dictyostelia</taxon>
        <taxon>Dictyosteliales</taxon>
        <taxon>Raperosteliaceae</taxon>
        <taxon>Tieghemostelium</taxon>
    </lineage>
</organism>
<keyword evidence="13" id="KW-1185">Reference proteome</keyword>
<evidence type="ECO:0000256" key="11">
    <source>
        <dbReference type="SAM" id="SignalP"/>
    </source>
</evidence>
<dbReference type="GO" id="GO:0006465">
    <property type="term" value="P:signal peptide processing"/>
    <property type="evidence" value="ECO:0007669"/>
    <property type="project" value="UniProtKB-UniRule"/>
</dbReference>